<keyword evidence="1" id="KW-0808">Transferase</keyword>
<keyword evidence="1" id="KW-0489">Methyltransferase</keyword>
<dbReference type="AlphaFoldDB" id="A0A4S1WYN5"/>
<dbReference type="Pfam" id="PF13578">
    <property type="entry name" value="Methyltransf_24"/>
    <property type="match status" value="1"/>
</dbReference>
<accession>A0A4S1WYN5</accession>
<proteinExistence type="predicted"/>
<organism evidence="1 2">
    <name type="scientific">Sphingomonas gei</name>
    <dbReference type="NCBI Taxonomy" id="1395960"/>
    <lineage>
        <taxon>Bacteria</taxon>
        <taxon>Pseudomonadati</taxon>
        <taxon>Pseudomonadota</taxon>
        <taxon>Alphaproteobacteria</taxon>
        <taxon>Sphingomonadales</taxon>
        <taxon>Sphingomonadaceae</taxon>
        <taxon>Sphingomonas</taxon>
    </lineage>
</organism>
<dbReference type="GO" id="GO:0032259">
    <property type="term" value="P:methylation"/>
    <property type="evidence" value="ECO:0007669"/>
    <property type="project" value="UniProtKB-KW"/>
</dbReference>
<dbReference type="Gene3D" id="3.40.50.150">
    <property type="entry name" value="Vaccinia Virus protein VP39"/>
    <property type="match status" value="1"/>
</dbReference>
<dbReference type="Proteomes" id="UP000306147">
    <property type="component" value="Unassembled WGS sequence"/>
</dbReference>
<reference evidence="1 2" key="1">
    <citation type="submission" date="2019-04" db="EMBL/GenBank/DDBJ databases">
        <title>Sphingomonas psychrotolerans sp. nov., isolated from soil in the Tianshan Mountains, Xinjiang, China.</title>
        <authorList>
            <person name="Luo Y."/>
            <person name="Sheng H."/>
        </authorList>
    </citation>
    <scope>NUCLEOTIDE SEQUENCE [LARGE SCALE GENOMIC DNA]</scope>
    <source>
        <strain evidence="1 2">ZFGT-11</strain>
    </source>
</reference>
<keyword evidence="2" id="KW-1185">Reference proteome</keyword>
<dbReference type="InterPro" id="IPR029063">
    <property type="entry name" value="SAM-dependent_MTases_sf"/>
</dbReference>
<dbReference type="OrthoDB" id="7236134at2"/>
<dbReference type="GO" id="GO:0008168">
    <property type="term" value="F:methyltransferase activity"/>
    <property type="evidence" value="ECO:0007669"/>
    <property type="project" value="UniProtKB-KW"/>
</dbReference>
<evidence type="ECO:0000313" key="1">
    <source>
        <dbReference type="EMBL" id="TGX48694.1"/>
    </source>
</evidence>
<name>A0A4S1WYN5_9SPHN</name>
<dbReference type="PANTHER" id="PTHR37909">
    <property type="entry name" value="S-ADENOSYL-L-METHIONINE-DEPENDENT METHYLTRANSFERASES SUPERFAMILY PROTEIN"/>
    <property type="match status" value="1"/>
</dbReference>
<dbReference type="SUPFAM" id="SSF53335">
    <property type="entry name" value="S-adenosyl-L-methionine-dependent methyltransferases"/>
    <property type="match status" value="1"/>
</dbReference>
<protein>
    <submittedName>
        <fullName evidence="1">Class I SAM-dependent methyltransferase</fullName>
    </submittedName>
</protein>
<evidence type="ECO:0000313" key="2">
    <source>
        <dbReference type="Proteomes" id="UP000306147"/>
    </source>
</evidence>
<dbReference type="PANTHER" id="PTHR37909:SF1">
    <property type="entry name" value="S-ADENOSYL-L-METHIONINE-DEPENDENT METHYLTRANSFERASES SUPERFAMILY PROTEIN"/>
    <property type="match status" value="1"/>
</dbReference>
<comment type="caution">
    <text evidence="1">The sequence shown here is derived from an EMBL/GenBank/DDBJ whole genome shotgun (WGS) entry which is preliminary data.</text>
</comment>
<dbReference type="EMBL" id="SRXT01000010">
    <property type="protein sequence ID" value="TGX48694.1"/>
    <property type="molecule type" value="Genomic_DNA"/>
</dbReference>
<dbReference type="RefSeq" id="WP_135965729.1">
    <property type="nucleotide sequence ID" value="NZ_SRXT01000010.1"/>
</dbReference>
<sequence length="220" mass="24932">MTTRRTELLELLWAGKDPFWERSCFRGRVDFQGWASDHPFLTRAIDETGARTVIEVGAWKGGSVMTMAAHLRDRGMDAAVVAVDTWLGAWDHWLQPIWFEHLKFEAGYPTLFQTFAANIIERELTEHVVPLPLDSVNAAVVLKARNVRPDVVHIDAGHDYDAVTNDLRLWWPLLRSGGVLVGDDYHVSGDVWPAVREAFQSFFQTRDIEADGGKCYLVKP</sequence>
<gene>
    <name evidence="1" type="ORF">E5A73_20525</name>
</gene>